<feature type="transmembrane region" description="Helical" evidence="1">
    <location>
        <begin position="112"/>
        <end position="134"/>
    </location>
</feature>
<reference evidence="2" key="1">
    <citation type="submission" date="2019-04" db="EMBL/GenBank/DDBJ databases">
        <title>Sequencing of skin fungus with MAO and IRED activity.</title>
        <authorList>
            <person name="Marsaioli A.J."/>
            <person name="Bonatto J.M.C."/>
            <person name="Reis Junior O."/>
        </authorList>
    </citation>
    <scope>NUCLEOTIDE SEQUENCE</scope>
    <source>
        <strain evidence="2">30M1</strain>
    </source>
</reference>
<sequence>MSFAFLSVPFTGISLLISRSRKQPAGSSIVLSRLLLGSGRGLVLGAVAGAAMTWGRMRGKEEIEWQDRSWRLLENKGEVQTDWETIGATGVGAVAGAAAARRGAIPLSAGRAALGGAGLGLGSGILFMIGTYAAGRQPA</sequence>
<keyword evidence="1" id="KW-1133">Transmembrane helix</keyword>
<dbReference type="PANTHER" id="PTHR38636">
    <property type="entry name" value="PROTEIN CBG20488"/>
    <property type="match status" value="1"/>
</dbReference>
<protein>
    <submittedName>
        <fullName evidence="2">Uncharacterized protein</fullName>
    </submittedName>
</protein>
<dbReference type="Proteomes" id="UP000801428">
    <property type="component" value="Unassembled WGS sequence"/>
</dbReference>
<keyword evidence="3" id="KW-1185">Reference proteome</keyword>
<dbReference type="PANTHER" id="PTHR38636:SF1">
    <property type="entry name" value="CHLORIDE CHANNEL PROTEIN CLC-D"/>
    <property type="match status" value="1"/>
</dbReference>
<gene>
    <name evidence="2" type="ORF">E8E13_011009</name>
</gene>
<proteinExistence type="predicted"/>
<evidence type="ECO:0000256" key="1">
    <source>
        <dbReference type="SAM" id="Phobius"/>
    </source>
</evidence>
<keyword evidence="1" id="KW-0812">Transmembrane</keyword>
<accession>A0A9P4TLG5</accession>
<evidence type="ECO:0000313" key="3">
    <source>
        <dbReference type="Proteomes" id="UP000801428"/>
    </source>
</evidence>
<dbReference type="AlphaFoldDB" id="A0A9P4TLG5"/>
<organism evidence="2 3">
    <name type="scientific">Curvularia kusanoi</name>
    <name type="common">Cochliobolus kusanoi</name>
    <dbReference type="NCBI Taxonomy" id="90978"/>
    <lineage>
        <taxon>Eukaryota</taxon>
        <taxon>Fungi</taxon>
        <taxon>Dikarya</taxon>
        <taxon>Ascomycota</taxon>
        <taxon>Pezizomycotina</taxon>
        <taxon>Dothideomycetes</taxon>
        <taxon>Pleosporomycetidae</taxon>
        <taxon>Pleosporales</taxon>
        <taxon>Pleosporineae</taxon>
        <taxon>Pleosporaceae</taxon>
        <taxon>Curvularia</taxon>
    </lineage>
</organism>
<dbReference type="OrthoDB" id="544298at2759"/>
<dbReference type="EMBL" id="SWKU01000003">
    <property type="protein sequence ID" value="KAF3008868.1"/>
    <property type="molecule type" value="Genomic_DNA"/>
</dbReference>
<evidence type="ECO:0000313" key="2">
    <source>
        <dbReference type="EMBL" id="KAF3008868.1"/>
    </source>
</evidence>
<keyword evidence="1" id="KW-0472">Membrane</keyword>
<dbReference type="Pfam" id="PF08560">
    <property type="entry name" value="DUF1757"/>
    <property type="match status" value="1"/>
</dbReference>
<name>A0A9P4TLG5_CURKU</name>
<dbReference type="InterPro" id="IPR013869">
    <property type="entry name" value="DUF1757"/>
</dbReference>
<feature type="transmembrane region" description="Helical" evidence="1">
    <location>
        <begin position="30"/>
        <end position="54"/>
    </location>
</feature>
<comment type="caution">
    <text evidence="2">The sequence shown here is derived from an EMBL/GenBank/DDBJ whole genome shotgun (WGS) entry which is preliminary data.</text>
</comment>